<dbReference type="PANTHER" id="PTHR43467:SF2">
    <property type="entry name" value="COBALT-PRECORRIN-2 C(20)-METHYLTRANSFERASE"/>
    <property type="match status" value="1"/>
</dbReference>
<dbReference type="GO" id="GO:0030788">
    <property type="term" value="F:precorrin-2 C20-methyltransferase activity"/>
    <property type="evidence" value="ECO:0007669"/>
    <property type="project" value="InterPro"/>
</dbReference>
<dbReference type="GO" id="GO:0032259">
    <property type="term" value="P:methylation"/>
    <property type="evidence" value="ECO:0007669"/>
    <property type="project" value="UniProtKB-KW"/>
</dbReference>
<name>A0A317CA74_9GAMM</name>
<dbReference type="AlphaFoldDB" id="A0A317CA74"/>
<evidence type="ECO:0000313" key="10">
    <source>
        <dbReference type="EMBL" id="PWQ95426.1"/>
    </source>
</evidence>
<dbReference type="Pfam" id="PF00590">
    <property type="entry name" value="TP_methylase"/>
    <property type="match status" value="1"/>
</dbReference>
<dbReference type="PANTHER" id="PTHR43467">
    <property type="entry name" value="COBALT-PRECORRIN-2 C(20)-METHYLTRANSFERASE"/>
    <property type="match status" value="1"/>
</dbReference>
<dbReference type="InterPro" id="IPR006364">
    <property type="entry name" value="CobI/CbiL/CobIJ_dom"/>
</dbReference>
<evidence type="ECO:0000256" key="7">
    <source>
        <dbReference type="PIRNR" id="PIRNR036427"/>
    </source>
</evidence>
<dbReference type="RefSeq" id="WP_109838516.1">
    <property type="nucleotide sequence ID" value="NZ_QGKM01000046.1"/>
</dbReference>
<dbReference type="EMBL" id="QGKM01000046">
    <property type="protein sequence ID" value="PWQ95426.1"/>
    <property type="molecule type" value="Genomic_DNA"/>
</dbReference>
<evidence type="ECO:0000256" key="4">
    <source>
        <dbReference type="ARBA" id="ARBA00022603"/>
    </source>
</evidence>
<dbReference type="InterPro" id="IPR014776">
    <property type="entry name" value="4pyrrole_Mease_sub2"/>
</dbReference>
<keyword evidence="3" id="KW-0169">Cobalamin biosynthesis</keyword>
<dbReference type="InterPro" id="IPR012382">
    <property type="entry name" value="CobI/CbiL"/>
</dbReference>
<evidence type="ECO:0000256" key="5">
    <source>
        <dbReference type="ARBA" id="ARBA00022679"/>
    </source>
</evidence>
<evidence type="ECO:0000256" key="1">
    <source>
        <dbReference type="ARBA" id="ARBA00004953"/>
    </source>
</evidence>
<organism evidence="10 11">
    <name type="scientific">Leucothrix pacifica</name>
    <dbReference type="NCBI Taxonomy" id="1247513"/>
    <lineage>
        <taxon>Bacteria</taxon>
        <taxon>Pseudomonadati</taxon>
        <taxon>Pseudomonadota</taxon>
        <taxon>Gammaproteobacteria</taxon>
        <taxon>Thiotrichales</taxon>
        <taxon>Thiotrichaceae</taxon>
        <taxon>Leucothrix</taxon>
    </lineage>
</organism>
<comment type="pathway">
    <text evidence="1">Cofactor biosynthesis; adenosylcobalamin biosynthesis.</text>
</comment>
<dbReference type="OrthoDB" id="9815856at2"/>
<evidence type="ECO:0000256" key="8">
    <source>
        <dbReference type="RuleBase" id="RU003960"/>
    </source>
</evidence>
<dbReference type="InterPro" id="IPR000878">
    <property type="entry name" value="4pyrrol_Mease"/>
</dbReference>
<keyword evidence="4 8" id="KW-0489">Methyltransferase</keyword>
<dbReference type="Gene3D" id="3.40.1010.10">
    <property type="entry name" value="Cobalt-precorrin-4 Transmethylase, Domain 1"/>
    <property type="match status" value="1"/>
</dbReference>
<dbReference type="NCBIfam" id="TIGR01467">
    <property type="entry name" value="cobI_cbiL"/>
    <property type="match status" value="1"/>
</dbReference>
<dbReference type="GO" id="GO:0009236">
    <property type="term" value="P:cobalamin biosynthetic process"/>
    <property type="evidence" value="ECO:0007669"/>
    <property type="project" value="UniProtKB-UniRule"/>
</dbReference>
<dbReference type="Proteomes" id="UP000245539">
    <property type="component" value="Unassembled WGS sequence"/>
</dbReference>
<dbReference type="InterPro" id="IPR014777">
    <property type="entry name" value="4pyrrole_Mease_sub1"/>
</dbReference>
<dbReference type="CDD" id="cd11645">
    <property type="entry name" value="Precorrin_2_C20_MT"/>
    <property type="match status" value="1"/>
</dbReference>
<dbReference type="InterPro" id="IPR003043">
    <property type="entry name" value="Uropor_MeTrfase_CS"/>
</dbReference>
<dbReference type="PIRSF" id="PIRSF036427">
    <property type="entry name" value="Precrrn-2_mtase"/>
    <property type="match status" value="1"/>
</dbReference>
<keyword evidence="5 8" id="KW-0808">Transferase</keyword>
<evidence type="ECO:0000259" key="9">
    <source>
        <dbReference type="Pfam" id="PF00590"/>
    </source>
</evidence>
<dbReference type="UniPathway" id="UPA00148"/>
<evidence type="ECO:0000313" key="11">
    <source>
        <dbReference type="Proteomes" id="UP000245539"/>
    </source>
</evidence>
<keyword evidence="6" id="KW-0949">S-adenosyl-L-methionine</keyword>
<evidence type="ECO:0000256" key="6">
    <source>
        <dbReference type="ARBA" id="ARBA00022691"/>
    </source>
</evidence>
<comment type="similarity">
    <text evidence="2 7 8">Belongs to the precorrin methyltransferase family.</text>
</comment>
<feature type="domain" description="Tetrapyrrole methylase" evidence="9">
    <location>
        <begin position="9"/>
        <end position="217"/>
    </location>
</feature>
<sequence length="242" mass="26727">MTQQSRGIFYGVGVGPGDPELMTLKAHRLIHEADVISYIGIDGGRSQARQIASQSIESAPKAPAEIAVPMPMSKDRTLANEAYDAAAVEIRDALDKGQNVVFLCEGDPLFFGSFAYLLDRLEDDYTCQVVPGISSVHSSSAALLKPLTLLKESFAVISGRHSDAHIRDTLLNHDTVVIMKAGSSRPRLLDILEETKRTADAHYLEYISREQEKIVRDVTTLEHTKGPYFSVFVVIREQRDRG</sequence>
<proteinExistence type="inferred from homology"/>
<reference evidence="10 11" key="1">
    <citation type="submission" date="2018-05" db="EMBL/GenBank/DDBJ databases">
        <title>Leucothrix arctica sp. nov., isolated from Arctic seawater.</title>
        <authorList>
            <person name="Choi A."/>
            <person name="Baek K."/>
        </authorList>
    </citation>
    <scope>NUCLEOTIDE SEQUENCE [LARGE SCALE GENOMIC DNA]</scope>
    <source>
        <strain evidence="10 11">JCM 18388</strain>
    </source>
</reference>
<evidence type="ECO:0000256" key="3">
    <source>
        <dbReference type="ARBA" id="ARBA00022573"/>
    </source>
</evidence>
<protein>
    <submittedName>
        <fullName evidence="10">Precorrin-2 C(20)-methyltransferase</fullName>
    </submittedName>
</protein>
<dbReference type="PROSITE" id="PS00840">
    <property type="entry name" value="SUMT_2"/>
    <property type="match status" value="1"/>
</dbReference>
<comment type="caution">
    <text evidence="10">The sequence shown here is derived from an EMBL/GenBank/DDBJ whole genome shotgun (WGS) entry which is preliminary data.</text>
</comment>
<accession>A0A317CA74</accession>
<keyword evidence="11" id="KW-1185">Reference proteome</keyword>
<dbReference type="Gene3D" id="3.30.950.10">
    <property type="entry name" value="Methyltransferase, Cobalt-precorrin-4 Transmethylase, Domain 2"/>
    <property type="match status" value="1"/>
</dbReference>
<gene>
    <name evidence="10" type="primary">cobI</name>
    <name evidence="10" type="ORF">DKW60_15215</name>
</gene>
<dbReference type="InterPro" id="IPR035996">
    <property type="entry name" value="4pyrrol_Methylase_sf"/>
</dbReference>
<dbReference type="SUPFAM" id="SSF53790">
    <property type="entry name" value="Tetrapyrrole methylase"/>
    <property type="match status" value="1"/>
</dbReference>
<evidence type="ECO:0000256" key="2">
    <source>
        <dbReference type="ARBA" id="ARBA00005879"/>
    </source>
</evidence>